<evidence type="ECO:0000256" key="7">
    <source>
        <dbReference type="ARBA" id="ARBA00022723"/>
    </source>
</evidence>
<evidence type="ECO:0000256" key="8">
    <source>
        <dbReference type="ARBA" id="ARBA00022824"/>
    </source>
</evidence>
<dbReference type="PANTHER" id="PTHR24292">
    <property type="entry name" value="CYTOCHROME P450"/>
    <property type="match status" value="1"/>
</dbReference>
<evidence type="ECO:0000256" key="1">
    <source>
        <dbReference type="ARBA" id="ARBA00001971"/>
    </source>
</evidence>
<dbReference type="InterPro" id="IPR001128">
    <property type="entry name" value="Cyt_P450"/>
</dbReference>
<evidence type="ECO:0000256" key="12">
    <source>
        <dbReference type="ARBA" id="ARBA00023033"/>
    </source>
</evidence>
<dbReference type="GO" id="GO:0016705">
    <property type="term" value="F:oxidoreductase activity, acting on paired donors, with incorporation or reduction of molecular oxygen"/>
    <property type="evidence" value="ECO:0007669"/>
    <property type="project" value="InterPro"/>
</dbReference>
<dbReference type="PANTHER" id="PTHR24292:SF84">
    <property type="entry name" value="CYTOCHROME P450 28A5-RELATED"/>
    <property type="match status" value="1"/>
</dbReference>
<evidence type="ECO:0000256" key="2">
    <source>
        <dbReference type="ARBA" id="ARBA00003690"/>
    </source>
</evidence>
<dbReference type="Gene3D" id="1.10.630.10">
    <property type="entry name" value="Cytochrome P450"/>
    <property type="match status" value="1"/>
</dbReference>
<dbReference type="GO" id="GO:0005506">
    <property type="term" value="F:iron ion binding"/>
    <property type="evidence" value="ECO:0007669"/>
    <property type="project" value="InterPro"/>
</dbReference>
<keyword evidence="6" id="KW-0349">Heme</keyword>
<evidence type="ECO:0000256" key="9">
    <source>
        <dbReference type="ARBA" id="ARBA00022848"/>
    </source>
</evidence>
<comment type="cofactor">
    <cofactor evidence="1">
        <name>heme</name>
        <dbReference type="ChEBI" id="CHEBI:30413"/>
    </cofactor>
</comment>
<comment type="subcellular location">
    <subcellularLocation>
        <location evidence="4">Endoplasmic reticulum membrane</location>
        <topology evidence="4">Peripheral membrane protein</topology>
    </subcellularLocation>
    <subcellularLocation>
        <location evidence="3">Microsome membrane</location>
        <topology evidence="3">Peripheral membrane protein</topology>
    </subcellularLocation>
</comment>
<evidence type="ECO:0000313" key="15">
    <source>
        <dbReference type="Proteomes" id="UP000036403"/>
    </source>
</evidence>
<keyword evidence="12" id="KW-0503">Monooxygenase</keyword>
<protein>
    <submittedName>
        <fullName evidence="14">Cytochrome p450 9e2</fullName>
    </submittedName>
</protein>
<comment type="function">
    <text evidence="2">May be involved in the metabolism of insect hormones and in the breakdown of synthetic insecticides.</text>
</comment>
<proteinExistence type="inferred from homology"/>
<keyword evidence="13" id="KW-0472">Membrane</keyword>
<dbReference type="GO" id="GO:0004497">
    <property type="term" value="F:monooxygenase activity"/>
    <property type="evidence" value="ECO:0007669"/>
    <property type="project" value="UniProtKB-KW"/>
</dbReference>
<evidence type="ECO:0000256" key="4">
    <source>
        <dbReference type="ARBA" id="ARBA00004406"/>
    </source>
</evidence>
<dbReference type="Proteomes" id="UP000036403">
    <property type="component" value="Unassembled WGS sequence"/>
</dbReference>
<accession>A0A0J7JUA0</accession>
<evidence type="ECO:0000256" key="6">
    <source>
        <dbReference type="ARBA" id="ARBA00022617"/>
    </source>
</evidence>
<organism evidence="14 15">
    <name type="scientific">Lasius niger</name>
    <name type="common">Black garden ant</name>
    <dbReference type="NCBI Taxonomy" id="67767"/>
    <lineage>
        <taxon>Eukaryota</taxon>
        <taxon>Metazoa</taxon>
        <taxon>Ecdysozoa</taxon>
        <taxon>Arthropoda</taxon>
        <taxon>Hexapoda</taxon>
        <taxon>Insecta</taxon>
        <taxon>Pterygota</taxon>
        <taxon>Neoptera</taxon>
        <taxon>Endopterygota</taxon>
        <taxon>Hymenoptera</taxon>
        <taxon>Apocrita</taxon>
        <taxon>Aculeata</taxon>
        <taxon>Formicoidea</taxon>
        <taxon>Formicidae</taxon>
        <taxon>Formicinae</taxon>
        <taxon>Lasius</taxon>
        <taxon>Lasius</taxon>
    </lineage>
</organism>
<dbReference type="GO" id="GO:0005789">
    <property type="term" value="C:endoplasmic reticulum membrane"/>
    <property type="evidence" value="ECO:0007669"/>
    <property type="project" value="UniProtKB-SubCell"/>
</dbReference>
<dbReference type="OrthoDB" id="1470350at2759"/>
<dbReference type="InterPro" id="IPR050476">
    <property type="entry name" value="Insect_CytP450_Detox"/>
</dbReference>
<evidence type="ECO:0000256" key="11">
    <source>
        <dbReference type="ARBA" id="ARBA00023004"/>
    </source>
</evidence>
<dbReference type="GO" id="GO:0020037">
    <property type="term" value="F:heme binding"/>
    <property type="evidence" value="ECO:0007669"/>
    <property type="project" value="InterPro"/>
</dbReference>
<dbReference type="PaxDb" id="67767-A0A0J7JUA0"/>
<evidence type="ECO:0000256" key="10">
    <source>
        <dbReference type="ARBA" id="ARBA00023002"/>
    </source>
</evidence>
<dbReference type="SUPFAM" id="SSF48264">
    <property type="entry name" value="Cytochrome P450"/>
    <property type="match status" value="1"/>
</dbReference>
<dbReference type="InterPro" id="IPR002401">
    <property type="entry name" value="Cyt_P450_E_grp-I"/>
</dbReference>
<dbReference type="Pfam" id="PF00067">
    <property type="entry name" value="p450"/>
    <property type="match status" value="1"/>
</dbReference>
<dbReference type="STRING" id="67767.A0A0J7JUA0"/>
<gene>
    <name evidence="14" type="ORF">RF55_26291</name>
</gene>
<keyword evidence="7" id="KW-0479">Metal-binding</keyword>
<comment type="caution">
    <text evidence="14">The sequence shown here is derived from an EMBL/GenBank/DDBJ whole genome shotgun (WGS) entry which is preliminary data.</text>
</comment>
<evidence type="ECO:0000256" key="13">
    <source>
        <dbReference type="ARBA" id="ARBA00023136"/>
    </source>
</evidence>
<keyword evidence="8" id="KW-0256">Endoplasmic reticulum</keyword>
<dbReference type="AlphaFoldDB" id="A0A0J7JUA0"/>
<evidence type="ECO:0000256" key="3">
    <source>
        <dbReference type="ARBA" id="ARBA00004174"/>
    </source>
</evidence>
<comment type="similarity">
    <text evidence="5">Belongs to the cytochrome P450 family.</text>
</comment>
<dbReference type="PRINTS" id="PR00463">
    <property type="entry name" value="EP450I"/>
</dbReference>
<keyword evidence="9" id="KW-0492">Microsome</keyword>
<sequence length="164" mass="18604">MAELERMEGSKIDLDVLASHAFSFFIDGYETSGTVLSFAGFQLASHPDVQAKLRNEVMSVLDKYDGVITYDALKDMTYMDQVISESQRIVPPLGFMTKNCTEEIELRGSDGLACHIQPGTQILIPVHGLQEDPRYWERPEVFDPERFGPERKHSIERFAFLPFG</sequence>
<keyword evidence="10" id="KW-0560">Oxidoreductase</keyword>
<evidence type="ECO:0000256" key="5">
    <source>
        <dbReference type="ARBA" id="ARBA00010617"/>
    </source>
</evidence>
<feature type="non-terminal residue" evidence="14">
    <location>
        <position position="164"/>
    </location>
</feature>
<dbReference type="InterPro" id="IPR036396">
    <property type="entry name" value="Cyt_P450_sf"/>
</dbReference>
<reference evidence="14 15" key="1">
    <citation type="submission" date="2015-04" db="EMBL/GenBank/DDBJ databases">
        <title>Lasius niger genome sequencing.</title>
        <authorList>
            <person name="Konorov E.A."/>
            <person name="Nikitin M.A."/>
            <person name="Kirill M.V."/>
            <person name="Chang P."/>
        </authorList>
    </citation>
    <scope>NUCLEOTIDE SEQUENCE [LARGE SCALE GENOMIC DNA]</scope>
    <source>
        <tissue evidence="14">Whole</tissue>
    </source>
</reference>
<keyword evidence="15" id="KW-1185">Reference proteome</keyword>
<keyword evidence="11" id="KW-0408">Iron</keyword>
<name>A0A0J7JUA0_LASNI</name>
<evidence type="ECO:0000313" key="14">
    <source>
        <dbReference type="EMBL" id="KMQ81446.1"/>
    </source>
</evidence>
<dbReference type="EMBL" id="LBMM01035411">
    <property type="protein sequence ID" value="KMQ81446.1"/>
    <property type="molecule type" value="Genomic_DNA"/>
</dbReference>